<name>A0ACB9SM52_HOLOL</name>
<evidence type="ECO:0000313" key="2">
    <source>
        <dbReference type="Proteomes" id="UP001056778"/>
    </source>
</evidence>
<proteinExistence type="predicted"/>
<dbReference type="Proteomes" id="UP001056778">
    <property type="component" value="Chromosome 8"/>
</dbReference>
<organism evidence="1 2">
    <name type="scientific">Holotrichia oblita</name>
    <name type="common">Chafer beetle</name>
    <dbReference type="NCBI Taxonomy" id="644536"/>
    <lineage>
        <taxon>Eukaryota</taxon>
        <taxon>Metazoa</taxon>
        <taxon>Ecdysozoa</taxon>
        <taxon>Arthropoda</taxon>
        <taxon>Hexapoda</taxon>
        <taxon>Insecta</taxon>
        <taxon>Pterygota</taxon>
        <taxon>Neoptera</taxon>
        <taxon>Endopterygota</taxon>
        <taxon>Coleoptera</taxon>
        <taxon>Polyphaga</taxon>
        <taxon>Scarabaeiformia</taxon>
        <taxon>Scarabaeidae</taxon>
        <taxon>Melolonthinae</taxon>
        <taxon>Holotrichia</taxon>
    </lineage>
</organism>
<sequence>MIIPDVPSTSAAPLQEIDIVIQKNASDKLKVVKKCTTITPESVRPFPKVEKLIKKKRKMTGNEGKSRIYTETPEKKRIEELEQEKRLKKERKAADEEKKMLKKYGAMDQSQNISKKKQGKVKRRIFQATESEMSMSSLDEEDNLSIDDYVLVKFSTKTTHVHYIGKIIENIDKFNQFRIKFLRRRGKSNNFYYPAIEDIAICNKADILSKLK</sequence>
<dbReference type="EMBL" id="CM043022">
    <property type="protein sequence ID" value="KAI4456203.1"/>
    <property type="molecule type" value="Genomic_DNA"/>
</dbReference>
<evidence type="ECO:0000313" key="1">
    <source>
        <dbReference type="EMBL" id="KAI4456203.1"/>
    </source>
</evidence>
<reference evidence="1" key="1">
    <citation type="submission" date="2022-04" db="EMBL/GenBank/DDBJ databases">
        <title>Chromosome-scale genome assembly of Holotrichia oblita Faldermann.</title>
        <authorList>
            <person name="Rongchong L."/>
        </authorList>
    </citation>
    <scope>NUCLEOTIDE SEQUENCE</scope>
    <source>
        <strain evidence="1">81SQS9</strain>
    </source>
</reference>
<gene>
    <name evidence="1" type="ORF">MML48_8g00015997</name>
</gene>
<comment type="caution">
    <text evidence="1">The sequence shown here is derived from an EMBL/GenBank/DDBJ whole genome shotgun (WGS) entry which is preliminary data.</text>
</comment>
<accession>A0ACB9SM52</accession>
<keyword evidence="2" id="KW-1185">Reference proteome</keyword>
<protein>
    <submittedName>
        <fullName evidence="1">Uncharacterized protein</fullName>
    </submittedName>
</protein>